<feature type="non-terminal residue" evidence="1">
    <location>
        <position position="54"/>
    </location>
</feature>
<keyword evidence="2" id="KW-1185">Reference proteome</keyword>
<dbReference type="AlphaFoldDB" id="A0A9N9CHH3"/>
<comment type="caution">
    <text evidence="1">The sequence shown here is derived from an EMBL/GenBank/DDBJ whole genome shotgun (WGS) entry which is preliminary data.</text>
</comment>
<reference evidence="1" key="1">
    <citation type="submission" date="2021-06" db="EMBL/GenBank/DDBJ databases">
        <authorList>
            <person name="Kallberg Y."/>
            <person name="Tangrot J."/>
            <person name="Rosling A."/>
        </authorList>
    </citation>
    <scope>NUCLEOTIDE SEQUENCE</scope>
    <source>
        <strain evidence="1">BR232B</strain>
    </source>
</reference>
<dbReference type="EMBL" id="CAJVPI010001198">
    <property type="protein sequence ID" value="CAG8600086.1"/>
    <property type="molecule type" value="Genomic_DNA"/>
</dbReference>
<dbReference type="Proteomes" id="UP000789739">
    <property type="component" value="Unassembled WGS sequence"/>
</dbReference>
<evidence type="ECO:0000313" key="2">
    <source>
        <dbReference type="Proteomes" id="UP000789739"/>
    </source>
</evidence>
<gene>
    <name evidence="1" type="ORF">PBRASI_LOCUS7591</name>
</gene>
<evidence type="ECO:0000313" key="1">
    <source>
        <dbReference type="EMBL" id="CAG8600086.1"/>
    </source>
</evidence>
<sequence length="54" mass="6727">MEEDWRKIFSFPVRYDLDLWGSLRHRLRGGLRQSRHEAYFRVKRHSGIILRKEK</sequence>
<name>A0A9N9CHH3_9GLOM</name>
<proteinExistence type="predicted"/>
<accession>A0A9N9CHH3</accession>
<organism evidence="1 2">
    <name type="scientific">Paraglomus brasilianum</name>
    <dbReference type="NCBI Taxonomy" id="144538"/>
    <lineage>
        <taxon>Eukaryota</taxon>
        <taxon>Fungi</taxon>
        <taxon>Fungi incertae sedis</taxon>
        <taxon>Mucoromycota</taxon>
        <taxon>Glomeromycotina</taxon>
        <taxon>Glomeromycetes</taxon>
        <taxon>Paraglomerales</taxon>
        <taxon>Paraglomeraceae</taxon>
        <taxon>Paraglomus</taxon>
    </lineage>
</organism>
<protein>
    <submittedName>
        <fullName evidence="1">3801_t:CDS:1</fullName>
    </submittedName>
</protein>